<evidence type="ECO:0000259" key="23">
    <source>
        <dbReference type="PROSITE" id="PS50112"/>
    </source>
</evidence>
<dbReference type="Gene3D" id="3.30.450.20">
    <property type="entry name" value="PAS domain"/>
    <property type="match status" value="1"/>
</dbReference>
<dbReference type="SMART" id="SM00220">
    <property type="entry name" value="S_TKc"/>
    <property type="match status" value="1"/>
</dbReference>
<evidence type="ECO:0000256" key="7">
    <source>
        <dbReference type="ARBA" id="ARBA00022553"/>
    </source>
</evidence>
<dbReference type="AlphaFoldDB" id="A0A8C3K729"/>
<dbReference type="GO" id="GO:0004674">
    <property type="term" value="F:protein serine/threonine kinase activity"/>
    <property type="evidence" value="ECO:0007669"/>
    <property type="project" value="UniProtKB-KW"/>
</dbReference>
<evidence type="ECO:0000256" key="4">
    <source>
        <dbReference type="ARBA" id="ARBA00012513"/>
    </source>
</evidence>
<keyword evidence="9" id="KW-0677">Repeat</keyword>
<dbReference type="PROSITE" id="PS50011">
    <property type="entry name" value="PROTEIN_KINASE_DOM"/>
    <property type="match status" value="1"/>
</dbReference>
<dbReference type="FunFam" id="3.30.200.20:FF:000346">
    <property type="entry name" value="PAS domain-containing serine/threonine-protein kinase"/>
    <property type="match status" value="1"/>
</dbReference>
<dbReference type="PROSITE" id="PS50112">
    <property type="entry name" value="PAS"/>
    <property type="match status" value="1"/>
</dbReference>
<evidence type="ECO:0000256" key="10">
    <source>
        <dbReference type="ARBA" id="ARBA00022741"/>
    </source>
</evidence>
<comment type="function">
    <text evidence="18">Serine/threonine-protein kinase involved in energy homeostasis and protein translation. Phosphorylates EEF1A1, GYS1, PDX1 and RPS6. Probably plays a role under changing environmental conditions (oxygen, glucose, nutrition), rather than under standard conditions. Acts as a sensor involved in energy homeostasis: regulates glycogen synthase synthesis by mediating phosphorylation of GYS1, leading to GYS1 inactivation. May be involved in glucose-stimulated insulin production in pancreas and regulation of glucagon secretion by glucose in alpha cells; however such data require additional evidences. May play a role in regulation of protein translation by phosphorylating EEF1A1, leading to increase translation efficiency. May also participate in respiratory regulation.</text>
</comment>
<evidence type="ECO:0000256" key="5">
    <source>
        <dbReference type="ARBA" id="ARBA00022490"/>
    </source>
</evidence>
<dbReference type="FunFam" id="3.30.450.20:FF:000059">
    <property type="entry name" value="PAS domain containing serine/threonine kinase"/>
    <property type="match status" value="1"/>
</dbReference>
<dbReference type="InterPro" id="IPR035965">
    <property type="entry name" value="PAS-like_dom_sf"/>
</dbReference>
<dbReference type="Ensembl" id="ENSCPGT00000020964.1">
    <property type="protein sequence ID" value="ENSCPGP00000019172.1"/>
    <property type="gene ID" value="ENSCPGG00000013384.1"/>
</dbReference>
<dbReference type="Pfam" id="PF13426">
    <property type="entry name" value="PAS_9"/>
    <property type="match status" value="1"/>
</dbReference>
<evidence type="ECO:0000256" key="20">
    <source>
        <dbReference type="PROSITE-ProRule" id="PRU10141"/>
    </source>
</evidence>
<feature type="binding site" evidence="20">
    <location>
        <position position="950"/>
    </location>
    <ligand>
        <name>ATP</name>
        <dbReference type="ChEBI" id="CHEBI:30616"/>
    </ligand>
</feature>
<dbReference type="Proteomes" id="UP000694419">
    <property type="component" value="Unplaced"/>
</dbReference>
<feature type="domain" description="Protein kinase" evidence="22">
    <location>
        <begin position="921"/>
        <end position="1173"/>
    </location>
</feature>
<dbReference type="CDD" id="cd00130">
    <property type="entry name" value="PAS"/>
    <property type="match status" value="1"/>
</dbReference>
<dbReference type="GO" id="GO:0005634">
    <property type="term" value="C:nucleus"/>
    <property type="evidence" value="ECO:0007669"/>
    <property type="project" value="UniProtKB-SubCell"/>
</dbReference>
<dbReference type="InterPro" id="IPR000719">
    <property type="entry name" value="Prot_kinase_dom"/>
</dbReference>
<dbReference type="GO" id="GO:0035556">
    <property type="term" value="P:intracellular signal transduction"/>
    <property type="evidence" value="ECO:0007669"/>
    <property type="project" value="TreeGrafter"/>
</dbReference>
<dbReference type="PROSITE" id="PS00108">
    <property type="entry name" value="PROTEIN_KINASE_ST"/>
    <property type="match status" value="1"/>
</dbReference>
<keyword evidence="8" id="KW-0808">Transferase</keyword>
<protein>
    <recommendedName>
        <fullName evidence="19">PAS domain-containing serine/threonine-protein kinase</fullName>
        <ecNumber evidence="4">2.7.11.1</ecNumber>
    </recommendedName>
</protein>
<evidence type="ECO:0000256" key="15">
    <source>
        <dbReference type="ARBA" id="ARBA00023242"/>
    </source>
</evidence>
<reference evidence="24" key="2">
    <citation type="submission" date="2025-09" db="UniProtKB">
        <authorList>
            <consortium name="Ensembl"/>
        </authorList>
    </citation>
    <scope>IDENTIFICATION</scope>
</reference>
<dbReference type="InterPro" id="IPR013767">
    <property type="entry name" value="PAS_fold"/>
</dbReference>
<keyword evidence="5" id="KW-0963">Cytoplasm</keyword>
<evidence type="ECO:0000256" key="18">
    <source>
        <dbReference type="ARBA" id="ARBA00053825"/>
    </source>
</evidence>
<evidence type="ECO:0000256" key="19">
    <source>
        <dbReference type="ARBA" id="ARBA00071822"/>
    </source>
</evidence>
<dbReference type="PANTHER" id="PTHR24346:SF51">
    <property type="entry name" value="PAS DOMAIN-CONTAINING SERINE_THREONINE-PROTEIN KINASE"/>
    <property type="match status" value="1"/>
</dbReference>
<keyword evidence="10 20" id="KW-0547">Nucleotide-binding</keyword>
<evidence type="ECO:0000313" key="24">
    <source>
        <dbReference type="Ensembl" id="ENSCPGP00000019172.1"/>
    </source>
</evidence>
<name>A0A8C3K729_9CHAR</name>
<evidence type="ECO:0000256" key="13">
    <source>
        <dbReference type="ARBA" id="ARBA00022990"/>
    </source>
</evidence>
<comment type="catalytic activity">
    <reaction evidence="16">
        <text>L-threonyl-[protein] + ATP = O-phospho-L-threonyl-[protein] + ADP + H(+)</text>
        <dbReference type="Rhea" id="RHEA:46608"/>
        <dbReference type="Rhea" id="RHEA-COMP:11060"/>
        <dbReference type="Rhea" id="RHEA-COMP:11605"/>
        <dbReference type="ChEBI" id="CHEBI:15378"/>
        <dbReference type="ChEBI" id="CHEBI:30013"/>
        <dbReference type="ChEBI" id="CHEBI:30616"/>
        <dbReference type="ChEBI" id="CHEBI:61977"/>
        <dbReference type="ChEBI" id="CHEBI:456216"/>
        <dbReference type="EC" id="2.7.11.1"/>
    </reaction>
</comment>
<dbReference type="GO" id="GO:0005524">
    <property type="term" value="F:ATP binding"/>
    <property type="evidence" value="ECO:0007669"/>
    <property type="project" value="UniProtKB-UniRule"/>
</dbReference>
<keyword evidence="7" id="KW-0597">Phosphoprotein</keyword>
<evidence type="ECO:0000256" key="12">
    <source>
        <dbReference type="ARBA" id="ARBA00022840"/>
    </source>
</evidence>
<feature type="region of interest" description="Disordered" evidence="21">
    <location>
        <begin position="69"/>
        <end position="88"/>
    </location>
</feature>
<evidence type="ECO:0000256" key="6">
    <source>
        <dbReference type="ARBA" id="ARBA00022527"/>
    </source>
</evidence>
<evidence type="ECO:0000256" key="14">
    <source>
        <dbReference type="ARBA" id="ARBA00023121"/>
    </source>
</evidence>
<keyword evidence="11" id="KW-0418">Kinase</keyword>
<dbReference type="SUPFAM" id="SSF56112">
    <property type="entry name" value="Protein kinase-like (PK-like)"/>
    <property type="match status" value="1"/>
</dbReference>
<feature type="region of interest" description="Disordered" evidence="21">
    <location>
        <begin position="748"/>
        <end position="777"/>
    </location>
</feature>
<feature type="compositionally biased region" description="Low complexity" evidence="21">
    <location>
        <begin position="27"/>
        <end position="57"/>
    </location>
</feature>
<evidence type="ECO:0000256" key="9">
    <source>
        <dbReference type="ARBA" id="ARBA00022737"/>
    </source>
</evidence>
<dbReference type="FunFam" id="1.10.510.10:FF:000351">
    <property type="entry name" value="PAS domain-containing serine/threonine-protein kinase"/>
    <property type="match status" value="1"/>
</dbReference>
<feature type="region of interest" description="Disordered" evidence="21">
    <location>
        <begin position="1"/>
        <end position="64"/>
    </location>
</feature>
<keyword evidence="25" id="KW-1185">Reference proteome</keyword>
<dbReference type="GO" id="GO:0006355">
    <property type="term" value="P:regulation of DNA-templated transcription"/>
    <property type="evidence" value="ECO:0007669"/>
    <property type="project" value="InterPro"/>
</dbReference>
<keyword evidence="13" id="KW-0007">Acetylation</keyword>
<evidence type="ECO:0000256" key="16">
    <source>
        <dbReference type="ARBA" id="ARBA00047899"/>
    </source>
</evidence>
<keyword evidence="6" id="KW-0723">Serine/threonine-protein kinase</keyword>
<reference evidence="24" key="1">
    <citation type="submission" date="2025-08" db="UniProtKB">
        <authorList>
            <consortium name="Ensembl"/>
        </authorList>
    </citation>
    <scope>IDENTIFICATION</scope>
</reference>
<dbReference type="PANTHER" id="PTHR24346">
    <property type="entry name" value="MAP/MICROTUBULE AFFINITY-REGULATING KINASE"/>
    <property type="match status" value="1"/>
</dbReference>
<evidence type="ECO:0000256" key="11">
    <source>
        <dbReference type="ARBA" id="ARBA00022777"/>
    </source>
</evidence>
<keyword evidence="14" id="KW-0446">Lipid-binding</keyword>
<dbReference type="GO" id="GO:0005829">
    <property type="term" value="C:cytosol"/>
    <property type="evidence" value="ECO:0007669"/>
    <property type="project" value="TreeGrafter"/>
</dbReference>
<evidence type="ECO:0000256" key="2">
    <source>
        <dbReference type="ARBA" id="ARBA00004496"/>
    </source>
</evidence>
<dbReference type="Gene3D" id="3.30.200.20">
    <property type="entry name" value="Phosphorylase Kinase, domain 1"/>
    <property type="match status" value="1"/>
</dbReference>
<dbReference type="InterPro" id="IPR008271">
    <property type="entry name" value="Ser/Thr_kinase_AS"/>
</dbReference>
<dbReference type="InterPro" id="IPR000014">
    <property type="entry name" value="PAS"/>
</dbReference>
<dbReference type="PROSITE" id="PS00107">
    <property type="entry name" value="PROTEIN_KINASE_ATP"/>
    <property type="match status" value="1"/>
</dbReference>
<evidence type="ECO:0000256" key="3">
    <source>
        <dbReference type="ARBA" id="ARBA00006692"/>
    </source>
</evidence>
<keyword evidence="12 20" id="KW-0067">ATP-binding</keyword>
<evidence type="ECO:0000259" key="22">
    <source>
        <dbReference type="PROSITE" id="PS50011"/>
    </source>
</evidence>
<dbReference type="Pfam" id="PF00069">
    <property type="entry name" value="Pkinase"/>
    <property type="match status" value="1"/>
</dbReference>
<evidence type="ECO:0000256" key="21">
    <source>
        <dbReference type="SAM" id="MobiDB-lite"/>
    </source>
</evidence>
<dbReference type="NCBIfam" id="TIGR00229">
    <property type="entry name" value="sensory_box"/>
    <property type="match status" value="1"/>
</dbReference>
<dbReference type="InterPro" id="IPR017441">
    <property type="entry name" value="Protein_kinase_ATP_BS"/>
</dbReference>
<comment type="similarity">
    <text evidence="3">Belongs to the protein kinase superfamily. CAMK Ser/Thr protein kinase family.</text>
</comment>
<organism evidence="24 25">
    <name type="scientific">Calidris pygmaea</name>
    <name type="common">Spoon-billed sandpiper</name>
    <dbReference type="NCBI Taxonomy" id="425635"/>
    <lineage>
        <taxon>Eukaryota</taxon>
        <taxon>Metazoa</taxon>
        <taxon>Chordata</taxon>
        <taxon>Craniata</taxon>
        <taxon>Vertebrata</taxon>
        <taxon>Euteleostomi</taxon>
        <taxon>Archelosauria</taxon>
        <taxon>Archosauria</taxon>
        <taxon>Dinosauria</taxon>
        <taxon>Saurischia</taxon>
        <taxon>Theropoda</taxon>
        <taxon>Coelurosauria</taxon>
        <taxon>Aves</taxon>
        <taxon>Neognathae</taxon>
        <taxon>Neoaves</taxon>
        <taxon>Charadriiformes</taxon>
        <taxon>Scolopacidae</taxon>
        <taxon>Calidris</taxon>
    </lineage>
</organism>
<proteinExistence type="inferred from homology"/>
<dbReference type="Gene3D" id="1.10.510.10">
    <property type="entry name" value="Transferase(Phosphotransferase) domain 1"/>
    <property type="match status" value="1"/>
</dbReference>
<accession>A0A8C3K729</accession>
<dbReference type="InterPro" id="IPR011009">
    <property type="entry name" value="Kinase-like_dom_sf"/>
</dbReference>
<evidence type="ECO:0000256" key="17">
    <source>
        <dbReference type="ARBA" id="ARBA00048679"/>
    </source>
</evidence>
<dbReference type="SUPFAM" id="SSF55785">
    <property type="entry name" value="PYP-like sensor domain (PAS domain)"/>
    <property type="match status" value="1"/>
</dbReference>
<dbReference type="GO" id="GO:0008289">
    <property type="term" value="F:lipid binding"/>
    <property type="evidence" value="ECO:0007669"/>
    <property type="project" value="UniProtKB-KW"/>
</dbReference>
<comment type="catalytic activity">
    <reaction evidence="17">
        <text>L-seryl-[protein] + ATP = O-phospho-L-seryl-[protein] + ADP + H(+)</text>
        <dbReference type="Rhea" id="RHEA:17989"/>
        <dbReference type="Rhea" id="RHEA-COMP:9863"/>
        <dbReference type="Rhea" id="RHEA-COMP:11604"/>
        <dbReference type="ChEBI" id="CHEBI:15378"/>
        <dbReference type="ChEBI" id="CHEBI:29999"/>
        <dbReference type="ChEBI" id="CHEBI:30616"/>
        <dbReference type="ChEBI" id="CHEBI:83421"/>
        <dbReference type="ChEBI" id="CHEBI:456216"/>
        <dbReference type="EC" id="2.7.11.1"/>
    </reaction>
</comment>
<evidence type="ECO:0000256" key="8">
    <source>
        <dbReference type="ARBA" id="ARBA00022679"/>
    </source>
</evidence>
<dbReference type="Pfam" id="PF00989">
    <property type="entry name" value="PAS"/>
    <property type="match status" value="1"/>
</dbReference>
<keyword evidence="15" id="KW-0539">Nucleus</keyword>
<comment type="subcellular location">
    <subcellularLocation>
        <location evidence="2">Cytoplasm</location>
    </subcellularLocation>
    <subcellularLocation>
        <location evidence="1">Nucleus</location>
    </subcellularLocation>
</comment>
<evidence type="ECO:0000256" key="1">
    <source>
        <dbReference type="ARBA" id="ARBA00004123"/>
    </source>
</evidence>
<dbReference type="EC" id="2.7.11.1" evidence="4"/>
<dbReference type="GO" id="GO:0045719">
    <property type="term" value="P:negative regulation of glycogen biosynthetic process"/>
    <property type="evidence" value="ECO:0007669"/>
    <property type="project" value="TreeGrafter"/>
</dbReference>
<feature type="domain" description="PAS" evidence="23">
    <location>
        <begin position="164"/>
        <end position="235"/>
    </location>
</feature>
<sequence length="1198" mass="130444">MDTRGLPGRRGPTSPTARRWQPPSGRPDPSAAAAVPAPQAGSHPPSSPAAPLRSPSPYCLSSHRPLPETASTVTAANQSSPLASGRSQSSLQVLPRGDCYSYIADLYLLTGEKWSSYCLSSLAAHNICTSKIGSSWAQWDSASSSTSTGSSSCSFLHALTGEESSQHLLTAARNLNKAVFTVDVNTTEILVANDKACKLLGCSSQELIGQKLSRLISKSSQEVWEAVGEDYIETDECSLVVSGTVVDVIGRLKEKIPVSIWLRRIRSKDNQCCVVVLEPVERLSASVSFRDDGEITSCDLLFAHLHGYPTLEEVVGLHIKDLIPSVQIPPLGKKIPKNLRIQQAVGQSREGNSFPLSLKLQVSLLEEDQAAVQKDGVLQTEKEGSFTGYHYSATVVVFSTISGLITVHSDGTICGIKDSFALMLFGYEKKELLGKNITFLIPGFYNNMKRSSDCSLPLPPLDDSTGTESECIFEDVAACRTTGSGCCNKGKMNRNERFAHEHGNLLCKSNVPPGRQASSVNVALSPLCSRLEDNLDTASYGPIKLPSDVTCNSPGTPTIDEPWSGTTSDCRQDFQSHMVTGQLSEPNLMCDAKHSSLEHIVIKNCLLNDASFFCANGRNSIHDVCSGNKMGCSASAPGAATNSAEVKESDTELNCICSGLEVLGLNVGVKGSSDNCLDITAALVGASSSNAVDLAVGNMLTQKNSDFSTGQEKKLSNGVAIEHDSGWLASQRHLENSEESFTAFTEKPETLAETEGGNFNRNPLKSKGSPEEDRQLHGQQNMEIKLTSTPVKQEAVKFEGRLNPAAPLTLEILEGSYTENCCHRGGSQLSILYEVKRVELQNPAVLFCVLVVKDLLQSHKEAVAKTQLLLPGLASSAQSIADISTNSLGEAIRSTSLFESSRRAEELEGLRACEGEYAKNYNTLSLIGKGSFGFVWTAMDKRDHQEVVVKFIWKERVLEDCWVDDPDLGRVTQEIAILLKLQHPSIIKVLDVFENARFFQLVMEKHGSGLDLFTFIDNQPNLDEPLASYIFRQLVSAVGYLHCRNILHRDIKDENIVIAEDFTIKLVDFGSAAYLEPGKLFYTFCGTIEYCSPEVLSGKPYQGPELEMWSLGVTLYTLVFGENPFCELEEAMAAVLNPPRPVSKGLMDLIAGLLHPIPEQRMTLAMLAEDCWLKQPVNLGDYIWEEVYISVETGEMLF</sequence>
<evidence type="ECO:0000313" key="25">
    <source>
        <dbReference type="Proteomes" id="UP000694419"/>
    </source>
</evidence>
<dbReference type="SMART" id="SM00091">
    <property type="entry name" value="PAS"/>
    <property type="match status" value="2"/>
</dbReference>